<accession>A0A3G1AZP3</accession>
<protein>
    <submittedName>
        <fullName evidence="2">Uncharacterized protein</fullName>
    </submittedName>
</protein>
<dbReference type="GeneID" id="24875172"/>
<evidence type="ECO:0000313" key="2">
    <source>
        <dbReference type="EMBL" id="AJZ75368.1"/>
    </source>
</evidence>
<gene>
    <name evidence="2" type="ORF">SU86_002075</name>
</gene>
<dbReference type="RefSeq" id="WP_048187920.1">
    <property type="nucleotide sequence ID" value="NZ_CP011097.1"/>
</dbReference>
<dbReference type="KEGG" id="tah:SU86_002075"/>
<reference evidence="2 3" key="1">
    <citation type="journal article" date="2016" name="Sci. Rep.">
        <title>A novel ammonia-oxidizing archaeon from wastewater treatment plant: Its enrichment, physiological and genomic characteristics.</title>
        <authorList>
            <person name="Li Y."/>
            <person name="Ding K."/>
            <person name="Wen X."/>
            <person name="Zhang B."/>
            <person name="Shen B."/>
            <person name="Yang Y."/>
        </authorList>
    </citation>
    <scope>NUCLEOTIDE SEQUENCE [LARGE SCALE GENOMIC DNA]</scope>
    <source>
        <strain evidence="2 3">SAT1</strain>
    </source>
</reference>
<feature type="transmembrane region" description="Helical" evidence="1">
    <location>
        <begin position="100"/>
        <end position="130"/>
    </location>
</feature>
<keyword evidence="1" id="KW-1133">Transmembrane helix</keyword>
<dbReference type="AlphaFoldDB" id="A0A3G1AZP3"/>
<dbReference type="EMBL" id="CP011097">
    <property type="protein sequence ID" value="AJZ75368.1"/>
    <property type="molecule type" value="Genomic_DNA"/>
</dbReference>
<feature type="transmembrane region" description="Helical" evidence="1">
    <location>
        <begin position="57"/>
        <end position="79"/>
    </location>
</feature>
<evidence type="ECO:0000256" key="1">
    <source>
        <dbReference type="SAM" id="Phobius"/>
    </source>
</evidence>
<sequence length="181" mass="19380">MEVQKSTWGSRFIIAAIVQGGIITFLALSMVGIQMIFASDVNMIQFLSLSFEGPAKWFFIGLMLYLIITVAVAVTAVFYNHLEINQKKKITGKINILVWIHLLGMNIGGIGTTLSMIFAGLAGSGALALVTEGQIGKPDLAIMDSFIPPIASFIGILAIGVLCGGLAYTVAYIKKSYTISE</sequence>
<dbReference type="Proteomes" id="UP000266745">
    <property type="component" value="Chromosome"/>
</dbReference>
<feature type="transmembrane region" description="Helical" evidence="1">
    <location>
        <begin position="150"/>
        <end position="173"/>
    </location>
</feature>
<dbReference type="OrthoDB" id="10607at2157"/>
<proteinExistence type="predicted"/>
<keyword evidence="3" id="KW-1185">Reference proteome</keyword>
<keyword evidence="1" id="KW-0472">Membrane</keyword>
<evidence type="ECO:0000313" key="3">
    <source>
        <dbReference type="Proteomes" id="UP000266745"/>
    </source>
</evidence>
<keyword evidence="1" id="KW-0812">Transmembrane</keyword>
<organism evidence="2 3">
    <name type="scientific">Candidatus Nitrosotenuis cloacae</name>
    <dbReference type="NCBI Taxonomy" id="1603555"/>
    <lineage>
        <taxon>Archaea</taxon>
        <taxon>Nitrososphaerota</taxon>
        <taxon>Candidatus Nitrosotenuis</taxon>
    </lineage>
</organism>
<name>A0A3G1AZP3_9ARCH</name>
<feature type="transmembrane region" description="Helical" evidence="1">
    <location>
        <begin position="12"/>
        <end position="37"/>
    </location>
</feature>